<proteinExistence type="predicted"/>
<feature type="compositionally biased region" description="Basic and acidic residues" evidence="2">
    <location>
        <begin position="87"/>
        <end position="105"/>
    </location>
</feature>
<dbReference type="AlphaFoldDB" id="A0A8K0R9M5"/>
<evidence type="ECO:0000313" key="3">
    <source>
        <dbReference type="EMBL" id="KAH7089732.1"/>
    </source>
</evidence>
<feature type="compositionally biased region" description="Polar residues" evidence="2">
    <location>
        <begin position="75"/>
        <end position="86"/>
    </location>
</feature>
<name>A0A8K0R9M5_9PLEO</name>
<evidence type="ECO:0000256" key="1">
    <source>
        <dbReference type="SAM" id="Coils"/>
    </source>
</evidence>
<evidence type="ECO:0000256" key="2">
    <source>
        <dbReference type="SAM" id="MobiDB-lite"/>
    </source>
</evidence>
<feature type="coiled-coil region" evidence="1">
    <location>
        <begin position="187"/>
        <end position="221"/>
    </location>
</feature>
<dbReference type="Gene3D" id="1.10.287.1490">
    <property type="match status" value="1"/>
</dbReference>
<feature type="region of interest" description="Disordered" evidence="2">
    <location>
        <begin position="1"/>
        <end position="134"/>
    </location>
</feature>
<keyword evidence="4" id="KW-1185">Reference proteome</keyword>
<protein>
    <submittedName>
        <fullName evidence="3">Uncharacterized protein</fullName>
    </submittedName>
</protein>
<accession>A0A8K0R9M5</accession>
<feature type="compositionally biased region" description="Basic and acidic residues" evidence="2">
    <location>
        <begin position="1"/>
        <end position="12"/>
    </location>
</feature>
<keyword evidence="1" id="KW-0175">Coiled coil</keyword>
<dbReference type="EMBL" id="JAGMVJ010000006">
    <property type="protein sequence ID" value="KAH7089732.1"/>
    <property type="molecule type" value="Genomic_DNA"/>
</dbReference>
<dbReference type="Proteomes" id="UP000813461">
    <property type="component" value="Unassembled WGS sequence"/>
</dbReference>
<organism evidence="3 4">
    <name type="scientific">Paraphoma chrysanthemicola</name>
    <dbReference type="NCBI Taxonomy" id="798071"/>
    <lineage>
        <taxon>Eukaryota</taxon>
        <taxon>Fungi</taxon>
        <taxon>Dikarya</taxon>
        <taxon>Ascomycota</taxon>
        <taxon>Pezizomycotina</taxon>
        <taxon>Dothideomycetes</taxon>
        <taxon>Pleosporomycetidae</taxon>
        <taxon>Pleosporales</taxon>
        <taxon>Pleosporineae</taxon>
        <taxon>Phaeosphaeriaceae</taxon>
        <taxon>Paraphoma</taxon>
    </lineage>
</organism>
<feature type="compositionally biased region" description="Basic and acidic residues" evidence="2">
    <location>
        <begin position="48"/>
        <end position="72"/>
    </location>
</feature>
<sequence length="995" mass="110633">MSGPNRARDPRHSNINARGPRDHGPSPYTNSPSDTRRPGAQALVSDSMNRKRPADPRSRGNSPPDKRVRPPERSYSAQDRFANSSEAADRRIPNNLSRTREDLSSRRPSAGHSPLQMMSPGSAGSGGSTPVHGAAPLVPSMLPRAVSSGTAPEAAVQTQGGPMTLATLQKLKTKKLALTKSAAPPSHSKLASLVEAQQAEISQLKKDREDLFEKLKAVESLPDRFKEHTERLDQIVTEAKDASILSRLDELEKLMSLPARIIELETAAKEPSAKPDAFKAELEKKLRAYVLETIAANFSEGTRTSQSEVKAVEARLDQHIKEQQDSLRTLSSRLQSVEELQVKDEERFTSIDRDLKKLTRHDGDNYDDIKSIKSRLLLHFGESKQEKPGHGLLTRVEKLATQCGQVRTFHNDVSKDTKALVARVDKLEQKSKGPGAGFVEVGTPVAQPLSEDTIKRLDQIDKDIEEIRPSIESVKSLDSKMDNMGDRINHVTASVQLVQTETAHNKEALEGVKNSLSSVSEAVHKLEATQNQGTADIDLETRLTSLEARIPSTPIQAPVEATSSDMDVKIEYLYKAVGNLDDGLTAAEKTLHEHTHTIEFTQKEFPTLFKTNFDPFKLKAEQRLKQIDQELDSLKRQVQTQPPPTPGVDVADTANSLRQEFQSWLTNERGQRDHAIHEIRTELRQKADSASTDQQMDTFRLSFRSLQDQYNNITTDELHGRMVHWFLQNFPNSTADLFQQYSVVQHDVKRLQALSNQVLWIQNHAQDLALVLQNAPQLQALVHPAGELARLQQTCARIEDVCFNADSALAKATEIGITLMERGQQLDAVQAAVHILQQLPHKSQAIHDIERGFSELKANVEARLEAERDARIGAANELRSAASNEHDRRVEEVQSLKQALDSYKLTFEDLNSRVRGLDSTTRNLRADVDHINDNYITPNVDFFGLFGSVLIAIAELQKVAEDLNQNLPKGPLNITWNSVIPDGSGASNDKQRKDA</sequence>
<dbReference type="OrthoDB" id="3438382at2759"/>
<evidence type="ECO:0000313" key="4">
    <source>
        <dbReference type="Proteomes" id="UP000813461"/>
    </source>
</evidence>
<gene>
    <name evidence="3" type="ORF">FB567DRAFT_521410</name>
</gene>
<comment type="caution">
    <text evidence="3">The sequence shown here is derived from an EMBL/GenBank/DDBJ whole genome shotgun (WGS) entry which is preliminary data.</text>
</comment>
<reference evidence="3" key="1">
    <citation type="journal article" date="2021" name="Nat. Commun.">
        <title>Genetic determinants of endophytism in the Arabidopsis root mycobiome.</title>
        <authorList>
            <person name="Mesny F."/>
            <person name="Miyauchi S."/>
            <person name="Thiergart T."/>
            <person name="Pickel B."/>
            <person name="Atanasova L."/>
            <person name="Karlsson M."/>
            <person name="Huettel B."/>
            <person name="Barry K.W."/>
            <person name="Haridas S."/>
            <person name="Chen C."/>
            <person name="Bauer D."/>
            <person name="Andreopoulos W."/>
            <person name="Pangilinan J."/>
            <person name="LaButti K."/>
            <person name="Riley R."/>
            <person name="Lipzen A."/>
            <person name="Clum A."/>
            <person name="Drula E."/>
            <person name="Henrissat B."/>
            <person name="Kohler A."/>
            <person name="Grigoriev I.V."/>
            <person name="Martin F.M."/>
            <person name="Hacquard S."/>
        </authorList>
    </citation>
    <scope>NUCLEOTIDE SEQUENCE</scope>
    <source>
        <strain evidence="3">MPI-SDFR-AT-0120</strain>
    </source>
</reference>